<feature type="domain" description="Metallo-beta-lactamase" evidence="11">
    <location>
        <begin position="487"/>
        <end position="691"/>
    </location>
</feature>
<dbReference type="VEuPathDB" id="AmoebaDB:DDB_G0276633"/>
<protein>
    <recommendedName>
        <fullName evidence="4">ribonuclease Z</fullName>
        <ecNumber evidence="4">3.1.26.11</ecNumber>
    </recommendedName>
</protein>
<dbReference type="FunFam" id="3.60.15.10:FF:000068">
    <property type="entry name" value="Ribonuclease Z, mitochondrial"/>
    <property type="match status" value="1"/>
</dbReference>
<dbReference type="STRING" id="44689.Q551E0"/>
<dbReference type="InterPro" id="IPR036866">
    <property type="entry name" value="RibonucZ/Hydroxyglut_hydro"/>
</dbReference>
<dbReference type="GeneID" id="8620604"/>
<keyword evidence="8" id="KW-0255">Endonuclease</keyword>
<dbReference type="PhylomeDB" id="Q551E0"/>
<evidence type="ECO:0000256" key="5">
    <source>
        <dbReference type="ARBA" id="ARBA00022694"/>
    </source>
</evidence>
<evidence type="ECO:0000313" key="14">
    <source>
        <dbReference type="Proteomes" id="UP000002195"/>
    </source>
</evidence>
<dbReference type="Pfam" id="PF13691">
    <property type="entry name" value="Lactamase_B_4"/>
    <property type="match status" value="1"/>
</dbReference>
<dbReference type="dictyBase" id="DDB_G0276633"/>
<keyword evidence="14" id="KW-1185">Reference proteome</keyword>
<keyword evidence="9" id="KW-0378">Hydrolase</keyword>
<feature type="domain" description="tRNase Z endonuclease" evidence="12">
    <location>
        <begin position="8"/>
        <end position="65"/>
    </location>
</feature>
<accession>Q551E0</accession>
<dbReference type="OMA" id="TLFRDEM"/>
<dbReference type="HOGENOM" id="CLU_006220_2_0_1"/>
<gene>
    <name evidence="13" type="ORF">DDB_G0276633</name>
</gene>
<dbReference type="FunFam" id="3.60.15.10:FF:000080">
    <property type="entry name" value="Ribonuclease Z, mitochondrial"/>
    <property type="match status" value="1"/>
</dbReference>
<comment type="caution">
    <text evidence="13">The sequence shown here is derived from an EMBL/GenBank/DDBJ whole genome shotgun (WGS) entry which is preliminary data.</text>
</comment>
<evidence type="ECO:0000259" key="12">
    <source>
        <dbReference type="Pfam" id="PF13691"/>
    </source>
</evidence>
<dbReference type="InterPro" id="IPR001279">
    <property type="entry name" value="Metallo-B-lactamas"/>
</dbReference>
<dbReference type="InterPro" id="IPR027794">
    <property type="entry name" value="tRNase_Z_dom"/>
</dbReference>
<dbReference type="GO" id="GO:0042781">
    <property type="term" value="F:3'-tRNA processing endoribonuclease activity"/>
    <property type="evidence" value="ECO:0000318"/>
    <property type="project" value="GO_Central"/>
</dbReference>
<evidence type="ECO:0000259" key="11">
    <source>
        <dbReference type="Pfam" id="PF12706"/>
    </source>
</evidence>
<dbReference type="eggNOG" id="KOG2121">
    <property type="taxonomic scope" value="Eukaryota"/>
</dbReference>
<dbReference type="Gene3D" id="3.60.15.10">
    <property type="entry name" value="Ribonuclease Z/Hydroxyacylglutathione hydrolase-like"/>
    <property type="match status" value="3"/>
</dbReference>
<evidence type="ECO:0000256" key="8">
    <source>
        <dbReference type="ARBA" id="ARBA00022759"/>
    </source>
</evidence>
<dbReference type="Proteomes" id="UP000002195">
    <property type="component" value="Unassembled WGS sequence"/>
</dbReference>
<evidence type="ECO:0000256" key="10">
    <source>
        <dbReference type="ARBA" id="ARBA00022833"/>
    </source>
</evidence>
<dbReference type="InterPro" id="IPR047151">
    <property type="entry name" value="RNZ2-like"/>
</dbReference>
<organism evidence="13 14">
    <name type="scientific">Dictyostelium discoideum</name>
    <name type="common">Social amoeba</name>
    <dbReference type="NCBI Taxonomy" id="44689"/>
    <lineage>
        <taxon>Eukaryota</taxon>
        <taxon>Amoebozoa</taxon>
        <taxon>Evosea</taxon>
        <taxon>Eumycetozoa</taxon>
        <taxon>Dictyostelia</taxon>
        <taxon>Dictyosteliales</taxon>
        <taxon>Dictyosteliaceae</taxon>
        <taxon>Dictyostelium</taxon>
    </lineage>
</organism>
<dbReference type="CDD" id="cd07718">
    <property type="entry name" value="RNaseZ_ELAC1_ELAC2-C-term-like_MBL-fold"/>
    <property type="match status" value="1"/>
</dbReference>
<dbReference type="AlphaFoldDB" id="Q551E0"/>
<dbReference type="GO" id="GO:0046872">
    <property type="term" value="F:metal ion binding"/>
    <property type="evidence" value="ECO:0007669"/>
    <property type="project" value="UniProtKB-KW"/>
</dbReference>
<dbReference type="RefSeq" id="XP_643053.1">
    <property type="nucleotide sequence ID" value="XM_637961.1"/>
</dbReference>
<comment type="catalytic activity">
    <reaction evidence="1">
        <text>Endonucleolytic cleavage of RNA, removing extra 3' nucleotides from tRNA precursor, generating 3' termini of tRNAs. A 3'-hydroxy group is left at the tRNA terminus and a 5'-phosphoryl group is left at the trailer molecule.</text>
        <dbReference type="EC" id="3.1.26.11"/>
    </reaction>
</comment>
<name>Q551E0_DICDI</name>
<dbReference type="FunCoup" id="Q551E0">
    <property type="interactions" value="837"/>
</dbReference>
<evidence type="ECO:0000256" key="3">
    <source>
        <dbReference type="ARBA" id="ARBA00007823"/>
    </source>
</evidence>
<evidence type="ECO:0000313" key="13">
    <source>
        <dbReference type="EMBL" id="EAL69129.1"/>
    </source>
</evidence>
<evidence type="ECO:0000256" key="6">
    <source>
        <dbReference type="ARBA" id="ARBA00022722"/>
    </source>
</evidence>
<dbReference type="PANTHER" id="PTHR12553">
    <property type="entry name" value="ZINC PHOSPHODIESTERASE ELAC PROTEIN 2"/>
    <property type="match status" value="1"/>
</dbReference>
<sequence length="831" mass="94854">MKSFFEITGENGDTPTTSYLFSDSDRYFFDCGEGFQKFTKGRPNITLGKVKSLFITKLTWDCIGGLIGLFLTLAEYNIKIKVYGPKGLHKLFTSSREFQYSLNVEIHEIDTNKVQIIKDELFIFYTLPIFKSINNNNNQNENEIKESIIDEIGLPKLTYYGKKPNFNQEIIENYQEPIVCYIGKTKDFRGKFYPEKAEALGVPKGIAYKHLQDGNSVLNKDGITITPDQVMQPSVKGTKIAVIRCPSLDYLDSLLTHTHLFKDIHVVNHITPQSVLTNDKYIKFMETITNQSLNIGGGVGGDGVGCSTKHIIVNEENCERSSGCLSSDLQISKLRKFIPQLFPINDENIQRKQLPIDLKNSKILNTTNIIPCKDATHITIGPPQNAGEIQFLPMFLNNSINNNSSSNNNNNNNEDIINNNDEIIEEFINTKQGRIFKNQLDEKIKEIELDCDKVCFPKILFTGTGSSIPSKYRNVTGNFITLKDGSNLLLDAGESTFGQLYRFFGPIEIKKQLVNLKMIWISHLHADHHLGIPNLLEKRQQYSKELGMVDSTIKPLVIIGPNSIIQWIKELSSIIQMNFIGITIGKETEEFYEICQSLDIKCVTMVPVIHCNFAFGIVIEWNDGFKLTYSGDTRPCKFLSEMGKHSSVQIHEATFEDEKRNDAISKRHSTVGEALEVGRNMNCKFSLLTHFSQRYPNLKMGTYKDTNYGLAIDLLQIAPYQYPLVYRMIEPFSLLFEDEAQKKFDRKQQVIQQTLIQNPNKKFKAAKQPDDTIDPLEKDSKRLERYQRKYKKVDSNLPAYLFNIISKSLSKIENTFDDLNNQPQIDDNDDF</sequence>
<reference evidence="13 14" key="1">
    <citation type="journal article" date="2005" name="Nature">
        <title>The genome of the social amoeba Dictyostelium discoideum.</title>
        <authorList>
            <consortium name="The Dictyostelium discoideum Sequencing Consortium"/>
            <person name="Eichinger L."/>
            <person name="Pachebat J.A."/>
            <person name="Glockner G."/>
            <person name="Rajandream M.A."/>
            <person name="Sucgang R."/>
            <person name="Berriman M."/>
            <person name="Song J."/>
            <person name="Olsen R."/>
            <person name="Szafranski K."/>
            <person name="Xu Q."/>
            <person name="Tunggal B."/>
            <person name="Kummerfeld S."/>
            <person name="Madera M."/>
            <person name="Konfortov B.A."/>
            <person name="Rivero F."/>
            <person name="Bankier A.T."/>
            <person name="Lehmann R."/>
            <person name="Hamlin N."/>
            <person name="Davies R."/>
            <person name="Gaudet P."/>
            <person name="Fey P."/>
            <person name="Pilcher K."/>
            <person name="Chen G."/>
            <person name="Saunders D."/>
            <person name="Sodergren E."/>
            <person name="Davis P."/>
            <person name="Kerhornou A."/>
            <person name="Nie X."/>
            <person name="Hall N."/>
            <person name="Anjard C."/>
            <person name="Hemphill L."/>
            <person name="Bason N."/>
            <person name="Farbrother P."/>
            <person name="Desany B."/>
            <person name="Just E."/>
            <person name="Morio T."/>
            <person name="Rost R."/>
            <person name="Churcher C."/>
            <person name="Cooper J."/>
            <person name="Haydock S."/>
            <person name="van Driessche N."/>
            <person name="Cronin A."/>
            <person name="Goodhead I."/>
            <person name="Muzny D."/>
            <person name="Mourier T."/>
            <person name="Pain A."/>
            <person name="Lu M."/>
            <person name="Harper D."/>
            <person name="Lindsay R."/>
            <person name="Hauser H."/>
            <person name="James K."/>
            <person name="Quiles M."/>
            <person name="Madan Babu M."/>
            <person name="Saito T."/>
            <person name="Buchrieser C."/>
            <person name="Wardroper A."/>
            <person name="Felder M."/>
            <person name="Thangavelu M."/>
            <person name="Johnson D."/>
            <person name="Knights A."/>
            <person name="Loulseged H."/>
            <person name="Mungall K."/>
            <person name="Oliver K."/>
            <person name="Price C."/>
            <person name="Quail M.A."/>
            <person name="Urushihara H."/>
            <person name="Hernandez J."/>
            <person name="Rabbinowitsch E."/>
            <person name="Steffen D."/>
            <person name="Sanders M."/>
            <person name="Ma J."/>
            <person name="Kohara Y."/>
            <person name="Sharp S."/>
            <person name="Simmonds M."/>
            <person name="Spiegler S."/>
            <person name="Tivey A."/>
            <person name="Sugano S."/>
            <person name="White B."/>
            <person name="Walker D."/>
            <person name="Woodward J."/>
            <person name="Winckler T."/>
            <person name="Tanaka Y."/>
            <person name="Shaulsky G."/>
            <person name="Schleicher M."/>
            <person name="Weinstock G."/>
            <person name="Rosenthal A."/>
            <person name="Cox E.C."/>
            <person name="Chisholm R.L."/>
            <person name="Gibbs R."/>
            <person name="Loomis W.F."/>
            <person name="Platzer M."/>
            <person name="Kay R.R."/>
            <person name="Williams J."/>
            <person name="Dear P.H."/>
            <person name="Noegel A.A."/>
            <person name="Barrell B."/>
            <person name="Kuspa A."/>
        </authorList>
    </citation>
    <scope>NUCLEOTIDE SEQUENCE [LARGE SCALE GENOMIC DNA]</scope>
    <source>
        <strain evidence="13 14">AX4</strain>
    </source>
</reference>
<dbReference type="SMR" id="Q551E0"/>
<dbReference type="Pfam" id="PF12706">
    <property type="entry name" value="Lactamase_B_2"/>
    <property type="match status" value="1"/>
</dbReference>
<dbReference type="EC" id="3.1.26.11" evidence="4"/>
<dbReference type="InParanoid" id="Q551E0"/>
<keyword evidence="10" id="KW-0862">Zinc</keyword>
<dbReference type="SUPFAM" id="SSF56281">
    <property type="entry name" value="Metallo-hydrolase/oxidoreductase"/>
    <property type="match status" value="2"/>
</dbReference>
<dbReference type="KEGG" id="ddi:DDB_G0276633"/>
<evidence type="ECO:0000256" key="2">
    <source>
        <dbReference type="ARBA" id="ARBA00001947"/>
    </source>
</evidence>
<evidence type="ECO:0000256" key="4">
    <source>
        <dbReference type="ARBA" id="ARBA00012477"/>
    </source>
</evidence>
<evidence type="ECO:0000256" key="9">
    <source>
        <dbReference type="ARBA" id="ARBA00022801"/>
    </source>
</evidence>
<dbReference type="GO" id="GO:1990180">
    <property type="term" value="P:mitochondrial tRNA 3'-end processing"/>
    <property type="evidence" value="ECO:0000318"/>
    <property type="project" value="GO_Central"/>
</dbReference>
<dbReference type="PANTHER" id="PTHR12553:SF63">
    <property type="entry name" value="RIBONUCLEASE Z"/>
    <property type="match status" value="1"/>
</dbReference>
<dbReference type="EMBL" id="AAFI02000016">
    <property type="protein sequence ID" value="EAL69129.1"/>
    <property type="molecule type" value="Genomic_DNA"/>
</dbReference>
<dbReference type="GO" id="GO:0005739">
    <property type="term" value="C:mitochondrion"/>
    <property type="evidence" value="ECO:0000318"/>
    <property type="project" value="GO_Central"/>
</dbReference>
<comment type="cofactor">
    <cofactor evidence="2">
        <name>Zn(2+)</name>
        <dbReference type="ChEBI" id="CHEBI:29105"/>
    </cofactor>
</comment>
<keyword evidence="7" id="KW-0479">Metal-binding</keyword>
<proteinExistence type="inferred from homology"/>
<keyword evidence="6" id="KW-0540">Nuclease</keyword>
<evidence type="ECO:0000256" key="7">
    <source>
        <dbReference type="ARBA" id="ARBA00022723"/>
    </source>
</evidence>
<dbReference type="PaxDb" id="44689-DDB0202976"/>
<evidence type="ECO:0000256" key="1">
    <source>
        <dbReference type="ARBA" id="ARBA00000402"/>
    </source>
</evidence>
<keyword evidence="5" id="KW-0819">tRNA processing</keyword>
<comment type="similarity">
    <text evidence="3">Belongs to the RNase Z family.</text>
</comment>